<reference evidence="2" key="1">
    <citation type="submission" date="2020-07" db="EMBL/GenBank/DDBJ databases">
        <title>Genome sequence and genetic diversity analysis of an under-domesticated orphan crop, white fonio (Digitaria exilis).</title>
        <authorList>
            <person name="Bennetzen J.L."/>
            <person name="Chen S."/>
            <person name="Ma X."/>
            <person name="Wang X."/>
            <person name="Yssel A.E.J."/>
            <person name="Chaluvadi S.R."/>
            <person name="Johnson M."/>
            <person name="Gangashetty P."/>
            <person name="Hamidou F."/>
            <person name="Sanogo M.D."/>
            <person name="Zwaenepoel A."/>
            <person name="Wallace J."/>
            <person name="Van De Peer Y."/>
            <person name="Van Deynze A."/>
        </authorList>
    </citation>
    <scope>NUCLEOTIDE SEQUENCE</scope>
    <source>
        <tissue evidence="2">Leaves</tissue>
    </source>
</reference>
<evidence type="ECO:0000313" key="2">
    <source>
        <dbReference type="EMBL" id="KAF8683080.1"/>
    </source>
</evidence>
<name>A0A835B6N4_9POAL</name>
<sequence>MLYALDCELLANSRGKISLISQNSQKRRLEKNGADDGNDEHIGSPVAMDGKVGKGGNHNKERKKKRTKVQEAQQNREEEEMRQLESSLFGTLHAPLELATRYAADGVDDLPIYKEDLVHGDEEDGVVIKGRKPVWVDEEEERTEVNIVKVARLRKLRKEAEEH</sequence>
<protein>
    <submittedName>
        <fullName evidence="2">Uncharacterized protein</fullName>
    </submittedName>
</protein>
<proteinExistence type="predicted"/>
<evidence type="ECO:0000313" key="3">
    <source>
        <dbReference type="Proteomes" id="UP000636709"/>
    </source>
</evidence>
<organism evidence="2 3">
    <name type="scientific">Digitaria exilis</name>
    <dbReference type="NCBI Taxonomy" id="1010633"/>
    <lineage>
        <taxon>Eukaryota</taxon>
        <taxon>Viridiplantae</taxon>
        <taxon>Streptophyta</taxon>
        <taxon>Embryophyta</taxon>
        <taxon>Tracheophyta</taxon>
        <taxon>Spermatophyta</taxon>
        <taxon>Magnoliopsida</taxon>
        <taxon>Liliopsida</taxon>
        <taxon>Poales</taxon>
        <taxon>Poaceae</taxon>
        <taxon>PACMAD clade</taxon>
        <taxon>Panicoideae</taxon>
        <taxon>Panicodae</taxon>
        <taxon>Paniceae</taxon>
        <taxon>Anthephorinae</taxon>
        <taxon>Digitaria</taxon>
    </lineage>
</organism>
<gene>
    <name evidence="2" type="ORF">HU200_045021</name>
</gene>
<dbReference type="EMBL" id="JACEFO010002104">
    <property type="protein sequence ID" value="KAF8683080.1"/>
    <property type="molecule type" value="Genomic_DNA"/>
</dbReference>
<evidence type="ECO:0000256" key="1">
    <source>
        <dbReference type="SAM" id="MobiDB-lite"/>
    </source>
</evidence>
<dbReference type="OrthoDB" id="1935146at2759"/>
<feature type="region of interest" description="Disordered" evidence="1">
    <location>
        <begin position="23"/>
        <end position="83"/>
    </location>
</feature>
<dbReference type="AlphaFoldDB" id="A0A835B6N4"/>
<accession>A0A835B6N4</accession>
<comment type="caution">
    <text evidence="2">The sequence shown here is derived from an EMBL/GenBank/DDBJ whole genome shotgun (WGS) entry which is preliminary data.</text>
</comment>
<feature type="compositionally biased region" description="Basic and acidic residues" evidence="1">
    <location>
        <begin position="30"/>
        <end position="42"/>
    </location>
</feature>
<keyword evidence="3" id="KW-1185">Reference proteome</keyword>
<dbReference type="Proteomes" id="UP000636709">
    <property type="component" value="Unassembled WGS sequence"/>
</dbReference>
<feature type="compositionally biased region" description="Basic and acidic residues" evidence="1">
    <location>
        <begin position="74"/>
        <end position="83"/>
    </location>
</feature>